<dbReference type="AlphaFoldDB" id="A0AAU9UGQ3"/>
<comment type="caution">
    <text evidence="2">The sequence shown here is derived from an EMBL/GenBank/DDBJ whole genome shotgun (WGS) entry which is preliminary data.</text>
</comment>
<sequence>MLRIGNRFLNIRHILRHQRVVIQIAEICQYPPSKYKVQVRDPCPPKLPPPPPKPKDDSAFWGAMTVVFLAAGFAVIAKRSPEIRDWITIYAPWFDDFIAIAYEENMTYGEFFQKCVEDIKDYFNAIITKDETPKICSDELEKPGVKSIDPEEPCEEPKPIVVTKTVCEIIERLKDRGNEALSNYYTASTACSLYNQVSYTVISAVLGYKMSRILI</sequence>
<keyword evidence="3" id="KW-1185">Reference proteome</keyword>
<keyword evidence="1" id="KW-0472">Membrane</keyword>
<evidence type="ECO:0000256" key="1">
    <source>
        <dbReference type="SAM" id="Phobius"/>
    </source>
</evidence>
<keyword evidence="1" id="KW-0812">Transmembrane</keyword>
<keyword evidence="1" id="KW-1133">Transmembrane helix</keyword>
<evidence type="ECO:0000313" key="2">
    <source>
        <dbReference type="EMBL" id="CAH2097056.1"/>
    </source>
</evidence>
<reference evidence="2" key="1">
    <citation type="submission" date="2022-03" db="EMBL/GenBank/DDBJ databases">
        <authorList>
            <person name="Tunstrom K."/>
        </authorList>
    </citation>
    <scope>NUCLEOTIDE SEQUENCE</scope>
</reference>
<evidence type="ECO:0000313" key="3">
    <source>
        <dbReference type="Proteomes" id="UP001153954"/>
    </source>
</evidence>
<gene>
    <name evidence="2" type="ORF">EEDITHA_LOCUS12325</name>
</gene>
<accession>A0AAU9UGQ3</accession>
<feature type="transmembrane region" description="Helical" evidence="1">
    <location>
        <begin position="58"/>
        <end position="77"/>
    </location>
</feature>
<name>A0AAU9UGQ3_EUPED</name>
<protein>
    <submittedName>
        <fullName evidence="2">Uncharacterized protein</fullName>
    </submittedName>
</protein>
<dbReference type="Proteomes" id="UP001153954">
    <property type="component" value="Unassembled WGS sequence"/>
</dbReference>
<organism evidence="2 3">
    <name type="scientific">Euphydryas editha</name>
    <name type="common">Edith's checkerspot</name>
    <dbReference type="NCBI Taxonomy" id="104508"/>
    <lineage>
        <taxon>Eukaryota</taxon>
        <taxon>Metazoa</taxon>
        <taxon>Ecdysozoa</taxon>
        <taxon>Arthropoda</taxon>
        <taxon>Hexapoda</taxon>
        <taxon>Insecta</taxon>
        <taxon>Pterygota</taxon>
        <taxon>Neoptera</taxon>
        <taxon>Endopterygota</taxon>
        <taxon>Lepidoptera</taxon>
        <taxon>Glossata</taxon>
        <taxon>Ditrysia</taxon>
        <taxon>Papilionoidea</taxon>
        <taxon>Nymphalidae</taxon>
        <taxon>Nymphalinae</taxon>
        <taxon>Euphydryas</taxon>
    </lineage>
</organism>
<dbReference type="EMBL" id="CAKOGL010000017">
    <property type="protein sequence ID" value="CAH2097056.1"/>
    <property type="molecule type" value="Genomic_DNA"/>
</dbReference>
<proteinExistence type="predicted"/>